<dbReference type="EMBL" id="BMZD01000010">
    <property type="protein sequence ID" value="GHA06477.1"/>
    <property type="molecule type" value="Genomic_DNA"/>
</dbReference>
<keyword evidence="1" id="KW-1133">Transmembrane helix</keyword>
<name>A0A918RN78_9SPHN</name>
<organism evidence="2 3">
    <name type="scientific">Novosphingobium arvoryzae</name>
    <dbReference type="NCBI Taxonomy" id="1256514"/>
    <lineage>
        <taxon>Bacteria</taxon>
        <taxon>Pseudomonadati</taxon>
        <taxon>Pseudomonadota</taxon>
        <taxon>Alphaproteobacteria</taxon>
        <taxon>Sphingomonadales</taxon>
        <taxon>Sphingomonadaceae</taxon>
        <taxon>Novosphingobium</taxon>
    </lineage>
</organism>
<gene>
    <name evidence="2" type="primary">fixQ2</name>
    <name evidence="2" type="ORF">GCM10011617_29120</name>
</gene>
<evidence type="ECO:0000313" key="3">
    <source>
        <dbReference type="Proteomes" id="UP000634139"/>
    </source>
</evidence>
<reference evidence="2" key="1">
    <citation type="journal article" date="2014" name="Int. J. Syst. Evol. Microbiol.">
        <title>Complete genome sequence of Corynebacterium casei LMG S-19264T (=DSM 44701T), isolated from a smear-ripened cheese.</title>
        <authorList>
            <consortium name="US DOE Joint Genome Institute (JGI-PGF)"/>
            <person name="Walter F."/>
            <person name="Albersmeier A."/>
            <person name="Kalinowski J."/>
            <person name="Ruckert C."/>
        </authorList>
    </citation>
    <scope>NUCLEOTIDE SEQUENCE</scope>
    <source>
        <strain evidence="2">KCTC 32422</strain>
    </source>
</reference>
<dbReference type="Pfam" id="PF05545">
    <property type="entry name" value="FixQ"/>
    <property type="match status" value="1"/>
</dbReference>
<evidence type="ECO:0000256" key="1">
    <source>
        <dbReference type="SAM" id="Phobius"/>
    </source>
</evidence>
<proteinExistence type="predicted"/>
<protein>
    <submittedName>
        <fullName evidence="2">FixQ2 nitrogen fixation protein</fullName>
    </submittedName>
</protein>
<dbReference type="CDD" id="cd01324">
    <property type="entry name" value="cbb3_Oxidase_CcoQ"/>
    <property type="match status" value="1"/>
</dbReference>
<keyword evidence="3" id="KW-1185">Reference proteome</keyword>
<comment type="caution">
    <text evidence="2">The sequence shown here is derived from an EMBL/GenBank/DDBJ whole genome shotgun (WGS) entry which is preliminary data.</text>
</comment>
<reference evidence="2" key="2">
    <citation type="submission" date="2020-09" db="EMBL/GenBank/DDBJ databases">
        <authorList>
            <person name="Sun Q."/>
            <person name="Kim S."/>
        </authorList>
    </citation>
    <scope>NUCLEOTIDE SEQUENCE</scope>
    <source>
        <strain evidence="2">KCTC 32422</strain>
    </source>
</reference>
<sequence length="57" mass="6388">MSTHSTYDALRHFADSWGLAAMVVTFLVLALWPFRPGAREDNEAAANMIFKDEDDGE</sequence>
<dbReference type="Proteomes" id="UP000634139">
    <property type="component" value="Unassembled WGS sequence"/>
</dbReference>
<feature type="transmembrane region" description="Helical" evidence="1">
    <location>
        <begin position="16"/>
        <end position="34"/>
    </location>
</feature>
<dbReference type="InterPro" id="IPR008621">
    <property type="entry name" value="Cbb3-typ_cyt_oxidase_comp"/>
</dbReference>
<dbReference type="AlphaFoldDB" id="A0A918RN78"/>
<keyword evidence="1" id="KW-0472">Membrane</keyword>
<keyword evidence="1" id="KW-0812">Transmembrane</keyword>
<dbReference type="RefSeq" id="WP_189542838.1">
    <property type="nucleotide sequence ID" value="NZ_BMZD01000010.1"/>
</dbReference>
<evidence type="ECO:0000313" key="2">
    <source>
        <dbReference type="EMBL" id="GHA06477.1"/>
    </source>
</evidence>
<accession>A0A918RN78</accession>